<dbReference type="Proteomes" id="UP001390339">
    <property type="component" value="Unassembled WGS sequence"/>
</dbReference>
<dbReference type="PANTHER" id="PTHR42085:SF8">
    <property type="entry name" value="F-BOX DOMAIN-CONTAINING PROTEIN"/>
    <property type="match status" value="1"/>
</dbReference>
<gene>
    <name evidence="3" type="ORF">PGQ11_008907</name>
</gene>
<reference evidence="3 4" key="1">
    <citation type="journal article" date="2024" name="IMA Fungus">
        <title>Apiospora arundinis, a panoply of carbohydrate-active enzymes and secondary metabolites.</title>
        <authorList>
            <person name="Sorensen T."/>
            <person name="Petersen C."/>
            <person name="Muurmann A.T."/>
            <person name="Christiansen J.V."/>
            <person name="Brundto M.L."/>
            <person name="Overgaard C.K."/>
            <person name="Boysen A.T."/>
            <person name="Wollenberg R.D."/>
            <person name="Larsen T.O."/>
            <person name="Sorensen J.L."/>
            <person name="Nielsen K.L."/>
            <person name="Sondergaard T.E."/>
        </authorList>
    </citation>
    <scope>NUCLEOTIDE SEQUENCE [LARGE SCALE GENOMIC DNA]</scope>
    <source>
        <strain evidence="3 4">AAU 773</strain>
    </source>
</reference>
<evidence type="ECO:0000256" key="1">
    <source>
        <dbReference type="SAM" id="Coils"/>
    </source>
</evidence>
<name>A0ABR2IGG4_9PEZI</name>
<organism evidence="3 4">
    <name type="scientific">Apiospora arundinis</name>
    <dbReference type="NCBI Taxonomy" id="335852"/>
    <lineage>
        <taxon>Eukaryota</taxon>
        <taxon>Fungi</taxon>
        <taxon>Dikarya</taxon>
        <taxon>Ascomycota</taxon>
        <taxon>Pezizomycotina</taxon>
        <taxon>Sordariomycetes</taxon>
        <taxon>Xylariomycetidae</taxon>
        <taxon>Amphisphaeriales</taxon>
        <taxon>Apiosporaceae</taxon>
        <taxon>Apiospora</taxon>
    </lineage>
</organism>
<evidence type="ECO:0000256" key="2">
    <source>
        <dbReference type="SAM" id="MobiDB-lite"/>
    </source>
</evidence>
<feature type="compositionally biased region" description="Basic residues" evidence="2">
    <location>
        <begin position="393"/>
        <end position="402"/>
    </location>
</feature>
<dbReference type="EMBL" id="JAPCWZ010000005">
    <property type="protein sequence ID" value="KAK8862672.1"/>
    <property type="molecule type" value="Genomic_DNA"/>
</dbReference>
<dbReference type="PANTHER" id="PTHR42085">
    <property type="entry name" value="F-BOX DOMAIN-CONTAINING PROTEIN"/>
    <property type="match status" value="1"/>
</dbReference>
<comment type="caution">
    <text evidence="3">The sequence shown here is derived from an EMBL/GenBank/DDBJ whole genome shotgun (WGS) entry which is preliminary data.</text>
</comment>
<keyword evidence="4" id="KW-1185">Reference proteome</keyword>
<evidence type="ECO:0000313" key="3">
    <source>
        <dbReference type="EMBL" id="KAK8862672.1"/>
    </source>
</evidence>
<keyword evidence="1" id="KW-0175">Coiled coil</keyword>
<sequence>MPVLVVRVRPKAFPFLQLPREIRDVIYELALVEPPLYERRHISTCHYTSLSPSCAEKPPFATVETPFNKDHSCYCAKRRYLAILSVNTQVHQEAGRVLWGKNVFSFAGVCSFNQWFASISAARRENLRHIAIYLIRLHERDTAGNQTLDFSEQLLPNLLKCENLRRLDLGPVRLPDGFVETLARRLPRLKHLRMAGLEILTSRPAAARHPEGNAGIGTSTWVYGLVHVDIRIDDMDTAGFSTLDFAFRSNPTRWDARARAVSEQLGRSLRDGRWGRYCDTHSTATLRLPQEVHPIEVPLVGLPNSPATCARFQRECEEAERLRKRLDAREEELRRGEAMRLVRELDRRQEAESHEAAKIRESIRTEKQLKQEETRQSLQRTRHIRDHLATRKAERKRVRRAK</sequence>
<proteinExistence type="predicted"/>
<dbReference type="InterPro" id="IPR038883">
    <property type="entry name" value="AN11006-like"/>
</dbReference>
<feature type="coiled-coil region" evidence="1">
    <location>
        <begin position="309"/>
        <end position="339"/>
    </location>
</feature>
<feature type="compositionally biased region" description="Basic and acidic residues" evidence="2">
    <location>
        <begin position="362"/>
        <end position="375"/>
    </location>
</feature>
<evidence type="ECO:0000313" key="4">
    <source>
        <dbReference type="Proteomes" id="UP001390339"/>
    </source>
</evidence>
<dbReference type="SUPFAM" id="SSF52047">
    <property type="entry name" value="RNI-like"/>
    <property type="match status" value="1"/>
</dbReference>
<feature type="region of interest" description="Disordered" evidence="2">
    <location>
        <begin position="362"/>
        <end position="402"/>
    </location>
</feature>
<accession>A0ABR2IGG4</accession>
<protein>
    <submittedName>
        <fullName evidence="3">Short chain dehydrogenase</fullName>
    </submittedName>
</protein>